<organism evidence="1 2">
    <name type="scientific">Scleromatobacter humisilvae</name>
    <dbReference type="NCBI Taxonomy" id="2897159"/>
    <lineage>
        <taxon>Bacteria</taxon>
        <taxon>Pseudomonadati</taxon>
        <taxon>Pseudomonadota</taxon>
        <taxon>Betaproteobacteria</taxon>
        <taxon>Burkholderiales</taxon>
        <taxon>Sphaerotilaceae</taxon>
        <taxon>Scleromatobacter</taxon>
    </lineage>
</organism>
<dbReference type="EMBL" id="JAJLJH010000001">
    <property type="protein sequence ID" value="MCK9685466.1"/>
    <property type="molecule type" value="Genomic_DNA"/>
</dbReference>
<dbReference type="Proteomes" id="UP001139353">
    <property type="component" value="Unassembled WGS sequence"/>
</dbReference>
<gene>
    <name evidence="1" type="ORF">LPC04_07065</name>
</gene>
<evidence type="ECO:0000313" key="1">
    <source>
        <dbReference type="EMBL" id="MCK9685466.1"/>
    </source>
</evidence>
<dbReference type="AlphaFoldDB" id="A0A9X1YGD4"/>
<dbReference type="RefSeq" id="WP_275681468.1">
    <property type="nucleotide sequence ID" value="NZ_JAJLJH010000001.1"/>
</dbReference>
<name>A0A9X1YGD4_9BURK</name>
<keyword evidence="2" id="KW-1185">Reference proteome</keyword>
<comment type="caution">
    <text evidence="1">The sequence shown here is derived from an EMBL/GenBank/DDBJ whole genome shotgun (WGS) entry which is preliminary data.</text>
</comment>
<sequence length="102" mass="11496">MSDDPSDFFAPPPFDPSTARATLARALRDLKLAELNGAFELNGQPVVKARVEGALLKLDVAKKPSRSPDWEHTDANDHARLRRFIDDVKRRVSRWNEGRDAD</sequence>
<accession>A0A9X1YGD4</accession>
<reference evidence="1" key="1">
    <citation type="submission" date="2021-11" db="EMBL/GenBank/DDBJ databases">
        <title>BS-T2-15 a new species belonging to the Comamonadaceae family isolated from the soil of a French oak forest.</title>
        <authorList>
            <person name="Mieszkin S."/>
            <person name="Alain K."/>
        </authorList>
    </citation>
    <scope>NUCLEOTIDE SEQUENCE</scope>
    <source>
        <strain evidence="1">BS-T2-15</strain>
    </source>
</reference>
<evidence type="ECO:0000313" key="2">
    <source>
        <dbReference type="Proteomes" id="UP001139353"/>
    </source>
</evidence>
<protein>
    <submittedName>
        <fullName evidence="1">Uncharacterized protein</fullName>
    </submittedName>
</protein>
<proteinExistence type="predicted"/>